<feature type="domain" description="Xylanolytic transcriptional activator regulatory" evidence="7">
    <location>
        <begin position="30"/>
        <end position="186"/>
    </location>
</feature>
<sequence length="627" mass="70826">MQIEANDLQTQSSPASTNDMPNVANPEQLIEIFFQVCDFPKQFVHRKTLCKIESPLLFTAMCALGAKYSPQSSVRAAEGFFQKAMNIACLWTNVMTTSEIAGLILLHVYCAASEQISRSSKFLTMAVTYLKELCNTTNSYDFQITNNSLIPTVNKDSWLEREKLRRLWWACYILDRFSSAVSDKPKLVLDSGSQDEWTRGFQFYVDTTAQMKASKIINFLSPDAYNRPVDAELFDHHILLAKIVGRIKEVHANNNGLFGEFAGNPQTERDLKLLEMALQSWEKYIPADLYFTNTIPSNNVFFPATMLERVRLQISFRICTILLHKPKLLSLVRKQQQQQHQLPHSQSQQLFHDILTTVCFRSCYKAACEIKKLISDNRNLMHFMSSQTSFAMSESRVIHQIAREVLHSGGACAFGAKAVTPHYEWPGSAIFVNKSKLLQHAAEKTQVDAQYGSECGPSYRDFSSETEYSGISRLNSLQATGIADSFVSDDGVMTADEFLLQANTPFYMQPNVPFYIQLNVPFLNQQNSHNFFYKVPSYNSVQDNPSSLFPMNSENRSIQQFGFPGNNQENSSIVRENTGAYLARNMTIGNSRIDSINMGMGQTRSVGEAQVNTDFLSLENLLGAQNK</sequence>
<keyword evidence="5" id="KW-0539">Nucleus</keyword>
<dbReference type="InterPro" id="IPR050815">
    <property type="entry name" value="TF_fung"/>
</dbReference>
<keyword evidence="9" id="KW-1185">Reference proteome</keyword>
<keyword evidence="3" id="KW-0805">Transcription regulation</keyword>
<dbReference type="Proteomes" id="UP001211907">
    <property type="component" value="Unassembled WGS sequence"/>
</dbReference>
<comment type="caution">
    <text evidence="8">The sequence shown here is derived from an EMBL/GenBank/DDBJ whole genome shotgun (WGS) entry which is preliminary data.</text>
</comment>
<protein>
    <recommendedName>
        <fullName evidence="7">Xylanolytic transcriptional activator regulatory domain-containing protein</fullName>
    </recommendedName>
</protein>
<gene>
    <name evidence="8" type="ORF">HK100_002837</name>
</gene>
<evidence type="ECO:0000313" key="8">
    <source>
        <dbReference type="EMBL" id="KAJ3111013.1"/>
    </source>
</evidence>
<proteinExistence type="predicted"/>
<dbReference type="AlphaFoldDB" id="A0AAD5SXR5"/>
<dbReference type="InterPro" id="IPR007219">
    <property type="entry name" value="XnlR_reg_dom"/>
</dbReference>
<organism evidence="8 9">
    <name type="scientific">Physocladia obscura</name>
    <dbReference type="NCBI Taxonomy" id="109957"/>
    <lineage>
        <taxon>Eukaryota</taxon>
        <taxon>Fungi</taxon>
        <taxon>Fungi incertae sedis</taxon>
        <taxon>Chytridiomycota</taxon>
        <taxon>Chytridiomycota incertae sedis</taxon>
        <taxon>Chytridiomycetes</taxon>
        <taxon>Chytridiales</taxon>
        <taxon>Chytriomycetaceae</taxon>
        <taxon>Physocladia</taxon>
    </lineage>
</organism>
<dbReference type="Pfam" id="PF04082">
    <property type="entry name" value="Fungal_trans"/>
    <property type="match status" value="1"/>
</dbReference>
<reference evidence="8" key="1">
    <citation type="submission" date="2020-05" db="EMBL/GenBank/DDBJ databases">
        <title>Phylogenomic resolution of chytrid fungi.</title>
        <authorList>
            <person name="Stajich J.E."/>
            <person name="Amses K."/>
            <person name="Simmons R."/>
            <person name="Seto K."/>
            <person name="Myers J."/>
            <person name="Bonds A."/>
            <person name="Quandt C.A."/>
            <person name="Barry K."/>
            <person name="Liu P."/>
            <person name="Grigoriev I."/>
            <person name="Longcore J.E."/>
            <person name="James T.Y."/>
        </authorList>
    </citation>
    <scope>NUCLEOTIDE SEQUENCE</scope>
    <source>
        <strain evidence="8">JEL0513</strain>
    </source>
</reference>
<comment type="subcellular location">
    <subcellularLocation>
        <location evidence="1">Nucleus</location>
    </subcellularLocation>
</comment>
<evidence type="ECO:0000256" key="5">
    <source>
        <dbReference type="ARBA" id="ARBA00023242"/>
    </source>
</evidence>
<evidence type="ECO:0000259" key="7">
    <source>
        <dbReference type="Pfam" id="PF04082"/>
    </source>
</evidence>
<dbReference type="EMBL" id="JADGJH010001675">
    <property type="protein sequence ID" value="KAJ3111013.1"/>
    <property type="molecule type" value="Genomic_DNA"/>
</dbReference>
<dbReference type="GO" id="GO:0000981">
    <property type="term" value="F:DNA-binding transcription factor activity, RNA polymerase II-specific"/>
    <property type="evidence" value="ECO:0007669"/>
    <property type="project" value="InterPro"/>
</dbReference>
<feature type="compositionally biased region" description="Polar residues" evidence="6">
    <location>
        <begin position="7"/>
        <end position="20"/>
    </location>
</feature>
<evidence type="ECO:0000256" key="6">
    <source>
        <dbReference type="SAM" id="MobiDB-lite"/>
    </source>
</evidence>
<dbReference type="PANTHER" id="PTHR47338">
    <property type="entry name" value="ZN(II)2CYS6 TRANSCRIPTION FACTOR (EUROFUNG)-RELATED"/>
    <property type="match status" value="1"/>
</dbReference>
<feature type="region of interest" description="Disordered" evidence="6">
    <location>
        <begin position="1"/>
        <end position="20"/>
    </location>
</feature>
<evidence type="ECO:0000256" key="4">
    <source>
        <dbReference type="ARBA" id="ARBA00023163"/>
    </source>
</evidence>
<evidence type="ECO:0000256" key="2">
    <source>
        <dbReference type="ARBA" id="ARBA00022723"/>
    </source>
</evidence>
<dbReference type="GO" id="GO:0006351">
    <property type="term" value="P:DNA-templated transcription"/>
    <property type="evidence" value="ECO:0007669"/>
    <property type="project" value="InterPro"/>
</dbReference>
<keyword evidence="2" id="KW-0479">Metal-binding</keyword>
<dbReference type="PANTHER" id="PTHR47338:SF5">
    <property type="entry name" value="ZN(II)2CYS6 TRANSCRIPTION FACTOR (EUROFUNG)"/>
    <property type="match status" value="1"/>
</dbReference>
<dbReference type="GO" id="GO:0005634">
    <property type="term" value="C:nucleus"/>
    <property type="evidence" value="ECO:0007669"/>
    <property type="project" value="UniProtKB-SubCell"/>
</dbReference>
<accession>A0AAD5SXR5</accession>
<name>A0AAD5SXR5_9FUNG</name>
<dbReference type="GO" id="GO:0003677">
    <property type="term" value="F:DNA binding"/>
    <property type="evidence" value="ECO:0007669"/>
    <property type="project" value="InterPro"/>
</dbReference>
<keyword evidence="4" id="KW-0804">Transcription</keyword>
<evidence type="ECO:0000256" key="3">
    <source>
        <dbReference type="ARBA" id="ARBA00023015"/>
    </source>
</evidence>
<evidence type="ECO:0000256" key="1">
    <source>
        <dbReference type="ARBA" id="ARBA00004123"/>
    </source>
</evidence>
<dbReference type="GO" id="GO:0008270">
    <property type="term" value="F:zinc ion binding"/>
    <property type="evidence" value="ECO:0007669"/>
    <property type="project" value="InterPro"/>
</dbReference>
<dbReference type="CDD" id="cd12148">
    <property type="entry name" value="fungal_TF_MHR"/>
    <property type="match status" value="1"/>
</dbReference>
<evidence type="ECO:0000313" key="9">
    <source>
        <dbReference type="Proteomes" id="UP001211907"/>
    </source>
</evidence>